<name>A0A1T4SSD7_9GAMM</name>
<sequence length="1608" mass="171407">MNRTRCRLFCFKRFLALLLVFSFSVVAEQPYVVSNSGFSQGQFQSCAPQGQYACFRVFAGRYGDNYIGGTCAIHNASSTYNLGDVQVAYAIVRELAADDHADFWFNGRQFQVAGGTGARPCELGRTTYSYPNTNIGAVPNQFTISARILVSGMGEAWGTMDIYYIPYFEDFGDAPDPSNGTGLNNYRTRRSDNGPSHRAIRNSFNVYLGDSIPDDDGNGLQNATATADDLNAGSSFYGIAADDENGVILPSMKFSDPDYTATANVTNTSGSNAYLYAWIDFDNSGTFDVDEMVTNGSGTGGAIVINSGLSNSAQSLYWGSLTDLTANGYYFSRIRISSSLLTTTATGSNEDSRSMGSINAAGEIEDYQTCVGCVDVLGHIYEDVNGDSVLTDSVGLSGIPVYLYTDDGDGIPNAADGTPTYTTTTDANGYYYFLQIPGVTYFVSPNAPSSGSILSEQTYTRTLNDTVNNTYVAGFCDANGDGVADLNPTAVTGSCFGGWDGDQATNNSNANLALREHISRIEFSADSASVTAVDFAFSYNVVTNTNNNGQGSLSQFITNANGISGANNMRFVPSVVANDSDPSSDWWVVSPATTLVTITGANGASTTIDGTAYSFSDGITVRDTNAGNVMTAQTVGSSNGCTAESMPAIEKPELQIDMPVTASPYAAELLIINADNTTVRNISFTGGSLGINIYSAGITDTLIENNILGIDPAGNDDLIGVDTCGASMGCAGIAIAHPSNSSLNGDTGIIRNNVIKTAHNNITLNNLNGQNISLYWQIIHNHLLGTVSSSATAYNNLSIRYGVPRYLQVTGNILRSATGDAIYQRNTSNVALFQQVTSNDIQTAEINGIHIQSGNSSQIECNLIHDNGDSGVSIDGNTNVDGYLITKNSFENNESNAVDLHNGATGEGVSLNSTLCNNDTGTGANNNLARPQINRAFLDGTILRLFGDYCATGDFTFEVYSASSGNGDLGSDGLNAGEGVLYLNSVTAVSGTDFDRTLTVTGLTEGDFITALAQRTTTGGLGLLQDSSEFSANVEIEINNKDWGDAPESLGYNTLYSSNGPRHTVTSDPIYLGNIAPDIEFDGFGNGIDNNDNATDDESTNIADEDGVNGPAYLNVTNAKVTLNVVCNDHNGTTDLGGIVYAWMDFNSDGDFVDNGEFAKAGCDDMDNLSDGNTTILFSGVQNPASINTNIYTRLRITNQNLTSNDFNGVISNGEIEDHYIKVELLFRLSGFVFEDNGLGAAIAHDGIFDNSESGLGNKTVRVIYNGSGIGNYVTGDIITSTITSGDGSYTITIPVELAGEDLILDVLKEAAWIDSSEANVTAMPQVNNVSVTDSQMKINAAAGDDLVGLNFGKVREPVMEPDNFSYIEPGKGVLLQHKFKSYTQGIIAVSTINVNEEPNTNSWSKVIYRDNNCNGKIETNERQITNNITVSEQQEICLLSKIFVNIDVPNNALYKYDLIVNMVLDDHIGTGHNITRQLIDTDNIKTSFLKAGELKLTKTVKNITQNTAVAVSNEAQPGDTLEYKIKFENITTGTINDIKITDSIPEYTLLSQPITCADGNIPNGLSCSVITNNGSNLAGFKGDFYWAISDGLRPGMSGEVVYFVEIE</sequence>
<gene>
    <name evidence="3" type="ORF">CZ814_01726</name>
</gene>
<evidence type="ECO:0000313" key="4">
    <source>
        <dbReference type="Proteomes" id="UP000191116"/>
    </source>
</evidence>
<feature type="signal peptide" evidence="1">
    <location>
        <begin position="1"/>
        <end position="27"/>
    </location>
</feature>
<evidence type="ECO:0000256" key="1">
    <source>
        <dbReference type="SAM" id="SignalP"/>
    </source>
</evidence>
<reference evidence="3 4" key="1">
    <citation type="submission" date="2017-02" db="EMBL/GenBank/DDBJ databases">
        <authorList>
            <person name="Peterson S.W."/>
        </authorList>
    </citation>
    <scope>NUCLEOTIDE SEQUENCE [LARGE SCALE GENOMIC DNA]</scope>
    <source>
        <strain evidence="3 4">CECT 9189</strain>
    </source>
</reference>
<dbReference type="EMBL" id="FUWP01000007">
    <property type="protein sequence ID" value="SKA31097.1"/>
    <property type="molecule type" value="Genomic_DNA"/>
</dbReference>
<dbReference type="SUPFAM" id="SSF117074">
    <property type="entry name" value="Hypothetical protein PA1324"/>
    <property type="match status" value="1"/>
</dbReference>
<dbReference type="Pfam" id="PF20009">
    <property type="entry name" value="GEVED"/>
    <property type="match status" value="2"/>
</dbReference>
<dbReference type="InterPro" id="IPR013783">
    <property type="entry name" value="Ig-like_fold"/>
</dbReference>
<evidence type="ECO:0000259" key="2">
    <source>
        <dbReference type="Pfam" id="PF20009"/>
    </source>
</evidence>
<dbReference type="InterPro" id="IPR047589">
    <property type="entry name" value="DUF11_rpt"/>
</dbReference>
<accession>A0A1T4SSD7</accession>
<keyword evidence="1" id="KW-0732">Signal</keyword>
<feature type="domain" description="GEVED" evidence="2">
    <location>
        <begin position="274"/>
        <end position="368"/>
    </location>
</feature>
<dbReference type="Proteomes" id="UP000191116">
    <property type="component" value="Unassembled WGS sequence"/>
</dbReference>
<proteinExistence type="predicted"/>
<dbReference type="InterPro" id="IPR045474">
    <property type="entry name" value="GEVED"/>
</dbReference>
<dbReference type="InterPro" id="IPR006626">
    <property type="entry name" value="PbH1"/>
</dbReference>
<dbReference type="NCBIfam" id="TIGR01451">
    <property type="entry name" value="B_ant_repeat"/>
    <property type="match status" value="1"/>
</dbReference>
<organism evidence="3 4">
    <name type="scientific">Photobacterium toruni</name>
    <dbReference type="NCBI Taxonomy" id="1935446"/>
    <lineage>
        <taxon>Bacteria</taxon>
        <taxon>Pseudomonadati</taxon>
        <taxon>Pseudomonadota</taxon>
        <taxon>Gammaproteobacteria</taxon>
        <taxon>Vibrionales</taxon>
        <taxon>Vibrionaceae</taxon>
        <taxon>Photobacterium</taxon>
    </lineage>
</organism>
<dbReference type="Gene3D" id="2.60.40.10">
    <property type="entry name" value="Immunoglobulins"/>
    <property type="match status" value="2"/>
</dbReference>
<dbReference type="SMART" id="SM00710">
    <property type="entry name" value="PbH1"/>
    <property type="match status" value="5"/>
</dbReference>
<protein>
    <recommendedName>
        <fullName evidence="2">GEVED domain-containing protein</fullName>
    </recommendedName>
</protein>
<feature type="chain" id="PRO_5012504550" description="GEVED domain-containing protein" evidence="1">
    <location>
        <begin position="28"/>
        <end position="1608"/>
    </location>
</feature>
<dbReference type="OrthoDB" id="6662013at2"/>
<feature type="domain" description="GEVED" evidence="2">
    <location>
        <begin position="1140"/>
        <end position="1221"/>
    </location>
</feature>
<evidence type="ECO:0000313" key="3">
    <source>
        <dbReference type="EMBL" id="SKA31097.1"/>
    </source>
</evidence>
<dbReference type="RefSeq" id="WP_080174562.1">
    <property type="nucleotide sequence ID" value="NZ_AP024855.1"/>
</dbReference>